<dbReference type="FunFam" id="2.40.50.100:FF:000003">
    <property type="entry name" value="Acetyl-CoA carboxylase biotin carboxyl carrier protein"/>
    <property type="match status" value="1"/>
</dbReference>
<dbReference type="PROSITE" id="PS00188">
    <property type="entry name" value="BIOTIN"/>
    <property type="match status" value="1"/>
</dbReference>
<dbReference type="SUPFAM" id="SSF52440">
    <property type="entry name" value="PreATP-grasp domain"/>
    <property type="match status" value="1"/>
</dbReference>
<dbReference type="FunFam" id="3.40.50.20:FF:000010">
    <property type="entry name" value="Propionyl-CoA carboxylase subunit alpha"/>
    <property type="match status" value="1"/>
</dbReference>
<evidence type="ECO:0000256" key="4">
    <source>
        <dbReference type="ARBA" id="ARBA00022741"/>
    </source>
</evidence>
<dbReference type="Gene3D" id="3.30.1490.20">
    <property type="entry name" value="ATP-grasp fold, A domain"/>
    <property type="match status" value="1"/>
</dbReference>
<dbReference type="SUPFAM" id="SSF51246">
    <property type="entry name" value="Rudiment single hybrid motif"/>
    <property type="match status" value="1"/>
</dbReference>
<dbReference type="InterPro" id="IPR011054">
    <property type="entry name" value="Rudment_hybrid_motif"/>
</dbReference>
<dbReference type="SMART" id="SM00878">
    <property type="entry name" value="Biotin_carb_C"/>
    <property type="match status" value="1"/>
</dbReference>
<evidence type="ECO:0000256" key="3">
    <source>
        <dbReference type="ARBA" id="ARBA00022598"/>
    </source>
</evidence>
<evidence type="ECO:0000313" key="12">
    <source>
        <dbReference type="EMBL" id="TQM34482.1"/>
    </source>
</evidence>
<evidence type="ECO:0000256" key="2">
    <source>
        <dbReference type="ARBA" id="ARBA00013263"/>
    </source>
</evidence>
<reference evidence="12 13" key="1">
    <citation type="submission" date="2019-06" db="EMBL/GenBank/DDBJ databases">
        <title>Sequencing the genomes of 1000 actinobacteria strains.</title>
        <authorList>
            <person name="Klenk H.-P."/>
        </authorList>
    </citation>
    <scope>NUCLEOTIDE SEQUENCE [LARGE SCALE GENOMIC DNA]</scope>
    <source>
        <strain evidence="12 13">DSM 105492</strain>
    </source>
</reference>
<dbReference type="PROSITE" id="PS50975">
    <property type="entry name" value="ATP_GRASP"/>
    <property type="match status" value="1"/>
</dbReference>
<evidence type="ECO:0000256" key="6">
    <source>
        <dbReference type="ARBA" id="ARBA00023267"/>
    </source>
</evidence>
<dbReference type="RefSeq" id="WP_141892946.1">
    <property type="nucleotide sequence ID" value="NZ_BAABLH010000001.1"/>
</dbReference>
<name>A0A543FKY8_9MICO</name>
<dbReference type="PANTHER" id="PTHR18866">
    <property type="entry name" value="CARBOXYLASE:PYRUVATE/ACETYL-COA/PROPIONYL-COA CARBOXYLASE"/>
    <property type="match status" value="1"/>
</dbReference>
<dbReference type="InterPro" id="IPR005479">
    <property type="entry name" value="CPAse_ATP-bd"/>
</dbReference>
<sequence>MPQIAKVLVANRGEIAVRVIRAARDAGKASVAVYADQDRDALHVRLADEAYALDGATSAGTYLSIDKILSVARRSGADAVHPGYGFLAENADFARAVIAAGLVWIGPSPEAIEALGDKVTARAVAEKVGAPLAPGTPGPVAGAEEVVAFAETVGLPIAIKAAYGGGGRGLKVARTIDEVPELFESATREAITAFGRGECFVEKYLDKPRHVETQCLADAAGNVVVVSTRDCSLQRRHQKLVEEAPAPFLTEAQNEILYSASKAILKEVGYVGAGTCEFLIGADGTISFLEVNTRLQVEHPVSEEVTGIDLVREQFRIAEGEELGYDDPQPDGHSIEFRINGEDPGRGFLPQPGPIHVFKTFGGPGIRLDSGVTAGDSVSGAFDSLLAKIIVTGRDRAEALERSRRALDEFEVAGLPTVLPFHRKVVRDAAFTAEDGVFGVYTRWIETEFVNDIAPWDGELEAPKPAEARHTVVVEVAGKRLEVSLPDRVAPAPGLSGRPAAVPPSRRSHASSVVAGASGDAVKSPMQATIVKVAVEEGQQVVKGDLVVVLEAMKMEQPIQAHKDGVIGAINADPGTTVSAGHQLLTIS</sequence>
<dbReference type="PROSITE" id="PS50968">
    <property type="entry name" value="BIOTINYL_LIPOYL"/>
    <property type="match status" value="1"/>
</dbReference>
<protein>
    <recommendedName>
        <fullName evidence="2">biotin carboxylase</fullName>
        <ecNumber evidence="2">6.3.4.14</ecNumber>
    </recommendedName>
</protein>
<feature type="domain" description="ATP-grasp" evidence="10">
    <location>
        <begin position="122"/>
        <end position="319"/>
    </location>
</feature>
<dbReference type="InterPro" id="IPR001882">
    <property type="entry name" value="Biotin_BS"/>
</dbReference>
<keyword evidence="5 8" id="KW-0067">ATP-binding</keyword>
<dbReference type="Gene3D" id="2.40.50.100">
    <property type="match status" value="1"/>
</dbReference>
<dbReference type="PROSITE" id="PS50979">
    <property type="entry name" value="BC"/>
    <property type="match status" value="1"/>
</dbReference>
<dbReference type="Gene3D" id="3.30.470.20">
    <property type="entry name" value="ATP-grasp fold, B domain"/>
    <property type="match status" value="1"/>
</dbReference>
<proteinExistence type="predicted"/>
<dbReference type="FunFam" id="3.30.1490.20:FF:000003">
    <property type="entry name" value="acetyl-CoA carboxylase isoform X1"/>
    <property type="match status" value="1"/>
</dbReference>
<dbReference type="InterPro" id="IPR011764">
    <property type="entry name" value="Biotin_carboxylation_dom"/>
</dbReference>
<dbReference type="InterPro" id="IPR011761">
    <property type="entry name" value="ATP-grasp"/>
</dbReference>
<dbReference type="InterPro" id="IPR011053">
    <property type="entry name" value="Single_hybrid_motif"/>
</dbReference>
<dbReference type="InterPro" id="IPR016185">
    <property type="entry name" value="PreATP-grasp_dom_sf"/>
</dbReference>
<dbReference type="AlphaFoldDB" id="A0A543FKY8"/>
<keyword evidence="3" id="KW-0436">Ligase</keyword>
<dbReference type="InterPro" id="IPR000089">
    <property type="entry name" value="Biotin_lipoyl"/>
</dbReference>
<dbReference type="Proteomes" id="UP000320235">
    <property type="component" value="Unassembled WGS sequence"/>
</dbReference>
<evidence type="ECO:0000259" key="9">
    <source>
        <dbReference type="PROSITE" id="PS50968"/>
    </source>
</evidence>
<dbReference type="InterPro" id="IPR050856">
    <property type="entry name" value="Biotin_carboxylase_complex"/>
</dbReference>
<dbReference type="GO" id="GO:0005524">
    <property type="term" value="F:ATP binding"/>
    <property type="evidence" value="ECO:0007669"/>
    <property type="project" value="UniProtKB-UniRule"/>
</dbReference>
<evidence type="ECO:0000256" key="1">
    <source>
        <dbReference type="ARBA" id="ARBA00001953"/>
    </source>
</evidence>
<dbReference type="CDD" id="cd06850">
    <property type="entry name" value="biotinyl_domain"/>
    <property type="match status" value="1"/>
</dbReference>
<dbReference type="Pfam" id="PF00289">
    <property type="entry name" value="Biotin_carb_N"/>
    <property type="match status" value="1"/>
</dbReference>
<keyword evidence="4 8" id="KW-0547">Nucleotide-binding</keyword>
<evidence type="ECO:0000256" key="7">
    <source>
        <dbReference type="ARBA" id="ARBA00048501"/>
    </source>
</evidence>
<keyword evidence="6" id="KW-0092">Biotin</keyword>
<dbReference type="Pfam" id="PF00364">
    <property type="entry name" value="Biotin_lipoyl"/>
    <property type="match status" value="1"/>
</dbReference>
<evidence type="ECO:0000256" key="5">
    <source>
        <dbReference type="ARBA" id="ARBA00022840"/>
    </source>
</evidence>
<comment type="caution">
    <text evidence="12">The sequence shown here is derived from an EMBL/GenBank/DDBJ whole genome shotgun (WGS) entry which is preliminary data.</text>
</comment>
<dbReference type="OrthoDB" id="9760256at2"/>
<dbReference type="InterPro" id="IPR013815">
    <property type="entry name" value="ATP_grasp_subdomain_1"/>
</dbReference>
<dbReference type="GO" id="GO:0004075">
    <property type="term" value="F:biotin carboxylase activity"/>
    <property type="evidence" value="ECO:0007669"/>
    <property type="project" value="UniProtKB-EC"/>
</dbReference>
<dbReference type="Pfam" id="PF02786">
    <property type="entry name" value="CPSase_L_D2"/>
    <property type="match status" value="1"/>
</dbReference>
<dbReference type="Gene3D" id="3.40.50.20">
    <property type="match status" value="1"/>
</dbReference>
<dbReference type="Pfam" id="PF02785">
    <property type="entry name" value="Biotin_carb_C"/>
    <property type="match status" value="1"/>
</dbReference>
<keyword evidence="13" id="KW-1185">Reference proteome</keyword>
<dbReference type="SUPFAM" id="SSF56059">
    <property type="entry name" value="Glutathione synthetase ATP-binding domain-like"/>
    <property type="match status" value="1"/>
</dbReference>
<dbReference type="EC" id="6.3.4.14" evidence="2"/>
<evidence type="ECO:0000256" key="8">
    <source>
        <dbReference type="PROSITE-ProRule" id="PRU00409"/>
    </source>
</evidence>
<dbReference type="GO" id="GO:0046872">
    <property type="term" value="F:metal ion binding"/>
    <property type="evidence" value="ECO:0007669"/>
    <property type="project" value="InterPro"/>
</dbReference>
<comment type="catalytic activity">
    <reaction evidence="7">
        <text>N(6)-biotinyl-L-lysyl-[protein] + hydrogencarbonate + ATP = N(6)-carboxybiotinyl-L-lysyl-[protein] + ADP + phosphate + H(+)</text>
        <dbReference type="Rhea" id="RHEA:13501"/>
        <dbReference type="Rhea" id="RHEA-COMP:10505"/>
        <dbReference type="Rhea" id="RHEA-COMP:10506"/>
        <dbReference type="ChEBI" id="CHEBI:15378"/>
        <dbReference type="ChEBI" id="CHEBI:17544"/>
        <dbReference type="ChEBI" id="CHEBI:30616"/>
        <dbReference type="ChEBI" id="CHEBI:43474"/>
        <dbReference type="ChEBI" id="CHEBI:83144"/>
        <dbReference type="ChEBI" id="CHEBI:83145"/>
        <dbReference type="ChEBI" id="CHEBI:456216"/>
        <dbReference type="EC" id="6.3.4.14"/>
    </reaction>
    <physiologicalReaction direction="left-to-right" evidence="7">
        <dbReference type="Rhea" id="RHEA:13502"/>
    </physiologicalReaction>
</comment>
<organism evidence="12 13">
    <name type="scientific">Microbacterium kyungheense</name>
    <dbReference type="NCBI Taxonomy" id="1263636"/>
    <lineage>
        <taxon>Bacteria</taxon>
        <taxon>Bacillati</taxon>
        <taxon>Actinomycetota</taxon>
        <taxon>Actinomycetes</taxon>
        <taxon>Micrococcales</taxon>
        <taxon>Microbacteriaceae</taxon>
        <taxon>Microbacterium</taxon>
    </lineage>
</organism>
<dbReference type="PANTHER" id="PTHR18866:SF33">
    <property type="entry name" value="METHYLCROTONOYL-COA CARBOXYLASE SUBUNIT ALPHA, MITOCHONDRIAL-RELATED"/>
    <property type="match status" value="1"/>
</dbReference>
<dbReference type="EMBL" id="VFPE01000001">
    <property type="protein sequence ID" value="TQM34482.1"/>
    <property type="molecule type" value="Genomic_DNA"/>
</dbReference>
<evidence type="ECO:0000313" key="13">
    <source>
        <dbReference type="Proteomes" id="UP000320235"/>
    </source>
</evidence>
<comment type="cofactor">
    <cofactor evidence="1">
        <name>biotin</name>
        <dbReference type="ChEBI" id="CHEBI:57586"/>
    </cofactor>
</comment>
<dbReference type="SUPFAM" id="SSF51230">
    <property type="entry name" value="Single hybrid motif"/>
    <property type="match status" value="1"/>
</dbReference>
<dbReference type="PROSITE" id="PS00867">
    <property type="entry name" value="CPSASE_2"/>
    <property type="match status" value="1"/>
</dbReference>
<dbReference type="InterPro" id="IPR005482">
    <property type="entry name" value="Biotin_COase_C"/>
</dbReference>
<accession>A0A543FKY8</accession>
<evidence type="ECO:0000259" key="11">
    <source>
        <dbReference type="PROSITE" id="PS50979"/>
    </source>
</evidence>
<feature type="domain" description="Biotin carboxylation" evidence="11">
    <location>
        <begin position="3"/>
        <end position="446"/>
    </location>
</feature>
<feature type="domain" description="Lipoyl-binding" evidence="9">
    <location>
        <begin position="512"/>
        <end position="588"/>
    </location>
</feature>
<gene>
    <name evidence="12" type="ORF">FB391_0770</name>
</gene>
<dbReference type="InterPro" id="IPR005481">
    <property type="entry name" value="BC-like_N"/>
</dbReference>
<evidence type="ECO:0000259" key="10">
    <source>
        <dbReference type="PROSITE" id="PS50975"/>
    </source>
</evidence>